<accession>A0ABW6CNM5</accession>
<organism evidence="2 3">
    <name type="scientific">Phenylobacterium ferrooxidans</name>
    <dbReference type="NCBI Taxonomy" id="2982689"/>
    <lineage>
        <taxon>Bacteria</taxon>
        <taxon>Pseudomonadati</taxon>
        <taxon>Pseudomonadota</taxon>
        <taxon>Alphaproteobacteria</taxon>
        <taxon>Caulobacterales</taxon>
        <taxon>Caulobacteraceae</taxon>
        <taxon>Phenylobacterium</taxon>
    </lineage>
</organism>
<protein>
    <submittedName>
        <fullName evidence="2">Uncharacterized protein</fullName>
    </submittedName>
</protein>
<keyword evidence="3" id="KW-1185">Reference proteome</keyword>
<feature type="signal peptide" evidence="1">
    <location>
        <begin position="1"/>
        <end position="22"/>
    </location>
</feature>
<evidence type="ECO:0000313" key="2">
    <source>
        <dbReference type="EMBL" id="MFD3263512.1"/>
    </source>
</evidence>
<evidence type="ECO:0000256" key="1">
    <source>
        <dbReference type="SAM" id="SignalP"/>
    </source>
</evidence>
<evidence type="ECO:0000313" key="3">
    <source>
        <dbReference type="Proteomes" id="UP001598130"/>
    </source>
</evidence>
<name>A0ABW6CNM5_9CAUL</name>
<proteinExistence type="predicted"/>
<dbReference type="Proteomes" id="UP001598130">
    <property type="component" value="Unassembled WGS sequence"/>
</dbReference>
<sequence>MLGIQVLLISFMGFLAGLEASAPGAVGALLTAATQVSIAVEDGTFQKLHSQVELLRDNPSVG</sequence>
<comment type="caution">
    <text evidence="2">The sequence shown here is derived from an EMBL/GenBank/DDBJ whole genome shotgun (WGS) entry which is preliminary data.</text>
</comment>
<dbReference type="EMBL" id="JAOTJD010000008">
    <property type="protein sequence ID" value="MFD3263512.1"/>
    <property type="molecule type" value="Genomic_DNA"/>
</dbReference>
<feature type="chain" id="PRO_5046244564" evidence="1">
    <location>
        <begin position="23"/>
        <end position="62"/>
    </location>
</feature>
<reference evidence="2 3" key="1">
    <citation type="submission" date="2022-09" db="EMBL/GenBank/DDBJ databases">
        <title>New species of Phenylobacterium.</title>
        <authorList>
            <person name="Mieszkin S."/>
        </authorList>
    </citation>
    <scope>NUCLEOTIDE SEQUENCE [LARGE SCALE GENOMIC DNA]</scope>
    <source>
        <strain evidence="2 3">HK31-G</strain>
    </source>
</reference>
<keyword evidence="1" id="KW-0732">Signal</keyword>
<gene>
    <name evidence="2" type="ORF">OCL97_05960</name>
</gene>
<dbReference type="RefSeq" id="WP_377368493.1">
    <property type="nucleotide sequence ID" value="NZ_JAOTJD010000008.1"/>
</dbReference>